<keyword evidence="1" id="KW-1133">Transmembrane helix</keyword>
<organism evidence="3 4">
    <name type="scientific">Parasponia andersonii</name>
    <name type="common">Sponia andersonii</name>
    <dbReference type="NCBI Taxonomy" id="3476"/>
    <lineage>
        <taxon>Eukaryota</taxon>
        <taxon>Viridiplantae</taxon>
        <taxon>Streptophyta</taxon>
        <taxon>Embryophyta</taxon>
        <taxon>Tracheophyta</taxon>
        <taxon>Spermatophyta</taxon>
        <taxon>Magnoliopsida</taxon>
        <taxon>eudicotyledons</taxon>
        <taxon>Gunneridae</taxon>
        <taxon>Pentapetalae</taxon>
        <taxon>rosids</taxon>
        <taxon>fabids</taxon>
        <taxon>Rosales</taxon>
        <taxon>Cannabaceae</taxon>
        <taxon>Parasponia</taxon>
    </lineage>
</organism>
<feature type="transmembrane region" description="Helical" evidence="1">
    <location>
        <begin position="604"/>
        <end position="624"/>
    </location>
</feature>
<feature type="transmembrane region" description="Helical" evidence="1">
    <location>
        <begin position="325"/>
        <end position="347"/>
    </location>
</feature>
<name>A0A2P5D876_PARAD</name>
<dbReference type="GO" id="GO:0006075">
    <property type="term" value="P:(1-&gt;3)-beta-D-glucan biosynthetic process"/>
    <property type="evidence" value="ECO:0007669"/>
    <property type="project" value="InterPro"/>
</dbReference>
<dbReference type="EMBL" id="JXTB01000056">
    <property type="protein sequence ID" value="PON69472.1"/>
    <property type="molecule type" value="Genomic_DNA"/>
</dbReference>
<accession>A0A2P5D876</accession>
<keyword evidence="1" id="KW-0472">Membrane</keyword>
<dbReference type="Pfam" id="PF02364">
    <property type="entry name" value="Glucan_synthase"/>
    <property type="match status" value="1"/>
</dbReference>
<dbReference type="GO" id="GO:0003843">
    <property type="term" value="F:1,3-beta-D-glucan synthase activity"/>
    <property type="evidence" value="ECO:0007669"/>
    <property type="project" value="InterPro"/>
</dbReference>
<evidence type="ECO:0000313" key="4">
    <source>
        <dbReference type="Proteomes" id="UP000237105"/>
    </source>
</evidence>
<evidence type="ECO:0000259" key="2">
    <source>
        <dbReference type="Pfam" id="PF02364"/>
    </source>
</evidence>
<keyword evidence="1" id="KW-0812">Transmembrane</keyword>
<sequence>MMYYRQALELQCFLDYLDFAGDDSGGYSEFSKQHHVRVLLDIKYTYVVACQNYGLFKKSNFHRDRSCYNGILKLMRTYPSLRVAYIDTTLESVNGRNQEVYYSVLVKGRGNLDEEIYRIKLPGNPSEIGEGKSENLNHAIIFTRGEALQTIDMNQENYFEEAYKMRNVLEEFLNPHRGQQKPTILGLRKHIFTSNVSPLSQFMFNQETSFRTIGQRTLADPLRIRFHYGQSDIFDKIFHTTRGGISKASRIINLNEEIFAGFNSTLRGGLITQHEYVQVGKGRDASINQISLYEAKDATANAEQTLSRDVYRLGRNFDFYRMLSFYFTTIGNYFSSMVAVLSVYVILYGRLYMVMNGVERQILKNPIVHQNKALEETLVSQSVIQMSLLFMVLLAMEIALEKSFQRALFDFIAVHLQLASVFFTFQLGTRVHYYGKTLLHGGSKFRATGRGIVPYRARFAEHYRLYSRSHFVKGMELFILLLVCEIYGDSYRGSNRLFLLVSSFSMWFLVACWLFAPFVFNPSGLEWHNIMDDWADWESWMETGSQIGTLPEKSWEAWWDEEQEHLKFTSARGTVLEIILASRFFIYQYGIVYHLDIAYRSKSLMVYGLSWAFTITSILFLKAVSVFQRMFRFLEALLFLGFLLAMTVLFVVYGLTISDLFAAILAFLPTGWALLLIGQACRVLTRRFGLWESITKLAKAYDYMIGLVILIPIAVLSWIPFVSELHMRWLFYEAFRRGLQVSKMFPSKKR</sequence>
<proteinExistence type="predicted"/>
<evidence type="ECO:0000256" key="1">
    <source>
        <dbReference type="SAM" id="Phobius"/>
    </source>
</evidence>
<feature type="transmembrane region" description="Helical" evidence="1">
    <location>
        <begin position="701"/>
        <end position="721"/>
    </location>
</feature>
<dbReference type="STRING" id="3476.A0A2P5D876"/>
<keyword evidence="3" id="KW-0808">Transferase</keyword>
<gene>
    <name evidence="3" type="ORF">PanWU01x14_089130</name>
</gene>
<dbReference type="PANTHER" id="PTHR12741">
    <property type="entry name" value="LYST-INTERACTING PROTEIN LIP5 DOPAMINE RESPONSIVE PROTEIN DRG-1"/>
    <property type="match status" value="1"/>
</dbReference>
<dbReference type="PANTHER" id="PTHR12741:SF16">
    <property type="entry name" value="CALLOSE SYNTHASE 7"/>
    <property type="match status" value="1"/>
</dbReference>
<comment type="caution">
    <text evidence="3">The sequence shown here is derived from an EMBL/GenBank/DDBJ whole genome shotgun (WGS) entry which is preliminary data.</text>
</comment>
<feature type="domain" description="Glycosyl transferase 48" evidence="2">
    <location>
        <begin position="1"/>
        <end position="654"/>
    </location>
</feature>
<keyword evidence="4" id="KW-1185">Reference proteome</keyword>
<feature type="transmembrane region" description="Helical" evidence="1">
    <location>
        <begin position="497"/>
        <end position="520"/>
    </location>
</feature>
<dbReference type="Proteomes" id="UP000237105">
    <property type="component" value="Unassembled WGS sequence"/>
</dbReference>
<dbReference type="AlphaFoldDB" id="A0A2P5D876"/>
<dbReference type="GO" id="GO:0000148">
    <property type="term" value="C:1,3-beta-D-glucan synthase complex"/>
    <property type="evidence" value="ECO:0007669"/>
    <property type="project" value="InterPro"/>
</dbReference>
<feature type="transmembrane region" description="Helical" evidence="1">
    <location>
        <begin position="636"/>
        <end position="655"/>
    </location>
</feature>
<dbReference type="InterPro" id="IPR003440">
    <property type="entry name" value="Glyco_trans_48_dom"/>
</dbReference>
<reference evidence="4" key="1">
    <citation type="submission" date="2016-06" db="EMBL/GenBank/DDBJ databases">
        <title>Parallel loss of symbiosis genes in relatives of nitrogen-fixing non-legume Parasponia.</title>
        <authorList>
            <person name="Van Velzen R."/>
            <person name="Holmer R."/>
            <person name="Bu F."/>
            <person name="Rutten L."/>
            <person name="Van Zeijl A."/>
            <person name="Liu W."/>
            <person name="Santuari L."/>
            <person name="Cao Q."/>
            <person name="Sharma T."/>
            <person name="Shen D."/>
            <person name="Roswanjaya Y."/>
            <person name="Wardhani T."/>
            <person name="Kalhor M.S."/>
            <person name="Jansen J."/>
            <person name="Van den Hoogen J."/>
            <person name="Gungor B."/>
            <person name="Hartog M."/>
            <person name="Hontelez J."/>
            <person name="Verver J."/>
            <person name="Yang W.-C."/>
            <person name="Schijlen E."/>
            <person name="Repin R."/>
            <person name="Schilthuizen M."/>
            <person name="Schranz E."/>
            <person name="Heidstra R."/>
            <person name="Miyata K."/>
            <person name="Fedorova E."/>
            <person name="Kohlen W."/>
            <person name="Bisseling T."/>
            <person name="Smit S."/>
            <person name="Geurts R."/>
        </authorList>
    </citation>
    <scope>NUCLEOTIDE SEQUENCE [LARGE SCALE GENOMIC DNA]</scope>
    <source>
        <strain evidence="4">cv. WU1-14</strain>
    </source>
</reference>
<protein>
    <submittedName>
        <fullName evidence="3">Glycosyl transferase</fullName>
    </submittedName>
</protein>
<evidence type="ECO:0000313" key="3">
    <source>
        <dbReference type="EMBL" id="PON69472.1"/>
    </source>
</evidence>
<dbReference type="GO" id="GO:0005886">
    <property type="term" value="C:plasma membrane"/>
    <property type="evidence" value="ECO:0007669"/>
    <property type="project" value="TreeGrafter"/>
</dbReference>
<dbReference type="OrthoDB" id="1880850at2759"/>
<feature type="transmembrane region" description="Helical" evidence="1">
    <location>
        <begin position="661"/>
        <end position="681"/>
    </location>
</feature>